<keyword evidence="3" id="KW-0862">Zinc</keyword>
<dbReference type="InterPro" id="IPR037187">
    <property type="entry name" value="DnaK_N"/>
</dbReference>
<dbReference type="SUPFAM" id="SSF57716">
    <property type="entry name" value="Glucocorticoid receptor-like (DNA-binding domain)"/>
    <property type="match status" value="1"/>
</dbReference>
<dbReference type="SUPFAM" id="SSF109635">
    <property type="entry name" value="DnaK suppressor protein DksA, alpha-hairpin domain"/>
    <property type="match status" value="1"/>
</dbReference>
<keyword evidence="7" id="KW-1185">Reference proteome</keyword>
<dbReference type="Pfam" id="PF01258">
    <property type="entry name" value="zf-dskA_traR"/>
    <property type="match status" value="1"/>
</dbReference>
<name>A0A0A0JYT9_9MICO</name>
<dbReference type="PROSITE" id="PS51128">
    <property type="entry name" value="ZF_DKSA_2"/>
    <property type="match status" value="1"/>
</dbReference>
<dbReference type="OrthoDB" id="1121111at2"/>
<dbReference type="PANTHER" id="PTHR33823">
    <property type="entry name" value="RNA POLYMERASE-BINDING TRANSCRIPTION FACTOR DKSA-RELATED"/>
    <property type="match status" value="1"/>
</dbReference>
<evidence type="ECO:0000313" key="6">
    <source>
        <dbReference type="EMBL" id="KGN42605.1"/>
    </source>
</evidence>
<evidence type="ECO:0000256" key="2">
    <source>
        <dbReference type="ARBA" id="ARBA00022771"/>
    </source>
</evidence>
<dbReference type="STRING" id="1385519.N801_13725"/>
<accession>A0A0A0JYT9</accession>
<dbReference type="PANTHER" id="PTHR33823:SF4">
    <property type="entry name" value="GENERAL STRESS PROTEIN 16O"/>
    <property type="match status" value="1"/>
</dbReference>
<evidence type="ECO:0000256" key="1">
    <source>
        <dbReference type="ARBA" id="ARBA00022723"/>
    </source>
</evidence>
<keyword evidence="2" id="KW-0863">Zinc-finger</keyword>
<dbReference type="Gene3D" id="1.20.120.910">
    <property type="entry name" value="DksA, coiled-coil domain"/>
    <property type="match status" value="1"/>
</dbReference>
<dbReference type="EMBL" id="AVPL01000003">
    <property type="protein sequence ID" value="KGN42605.1"/>
    <property type="molecule type" value="Genomic_DNA"/>
</dbReference>
<organism evidence="6 7">
    <name type="scientific">Knoellia aerolata DSM 18566</name>
    <dbReference type="NCBI Taxonomy" id="1385519"/>
    <lineage>
        <taxon>Bacteria</taxon>
        <taxon>Bacillati</taxon>
        <taxon>Actinomycetota</taxon>
        <taxon>Actinomycetes</taxon>
        <taxon>Micrococcales</taxon>
        <taxon>Intrasporangiaceae</taxon>
        <taxon>Knoellia</taxon>
    </lineage>
</organism>
<comment type="caution">
    <text evidence="6">The sequence shown here is derived from an EMBL/GenBank/DDBJ whole genome shotgun (WGS) entry which is preliminary data.</text>
</comment>
<gene>
    <name evidence="6" type="ORF">N801_13725</name>
</gene>
<protein>
    <submittedName>
        <fullName evidence="6">Suppressor protein DnaK</fullName>
    </submittedName>
</protein>
<evidence type="ECO:0000259" key="5">
    <source>
        <dbReference type="Pfam" id="PF01258"/>
    </source>
</evidence>
<feature type="zinc finger region" description="dksA C4-type" evidence="4">
    <location>
        <begin position="91"/>
        <end position="115"/>
    </location>
</feature>
<proteinExistence type="predicted"/>
<evidence type="ECO:0000313" key="7">
    <source>
        <dbReference type="Proteomes" id="UP000030013"/>
    </source>
</evidence>
<dbReference type="InterPro" id="IPR000962">
    <property type="entry name" value="Znf_DskA_TraR"/>
</dbReference>
<dbReference type="AlphaFoldDB" id="A0A0A0JYT9"/>
<keyword evidence="1" id="KW-0479">Metal-binding</keyword>
<dbReference type="eggNOG" id="COG1734">
    <property type="taxonomic scope" value="Bacteria"/>
</dbReference>
<evidence type="ECO:0000256" key="4">
    <source>
        <dbReference type="PROSITE-ProRule" id="PRU00510"/>
    </source>
</evidence>
<feature type="domain" description="Zinc finger DksA/TraR C4-type" evidence="5">
    <location>
        <begin position="86"/>
        <end position="113"/>
    </location>
</feature>
<dbReference type="RefSeq" id="WP_035932451.1">
    <property type="nucleotide sequence ID" value="NZ_AVPL01000003.1"/>
</dbReference>
<dbReference type="Proteomes" id="UP000030013">
    <property type="component" value="Unassembled WGS sequence"/>
</dbReference>
<dbReference type="GO" id="GO:0008270">
    <property type="term" value="F:zinc ion binding"/>
    <property type="evidence" value="ECO:0007669"/>
    <property type="project" value="UniProtKB-KW"/>
</dbReference>
<sequence length="123" mass="13428">MTSSTPPDDTGARLDEERTALQDRIARMAEDMDALVAASRDSNADDEHDPEGQTIAYERSQLQALTDQAREHLAEIDAAIARVQSGTYGVCEVCHEPIGAPRLEARPTARTCVQHAVARRARS</sequence>
<reference evidence="6 7" key="1">
    <citation type="submission" date="2013-08" db="EMBL/GenBank/DDBJ databases">
        <title>The genome sequence of Knoellia aerolata.</title>
        <authorList>
            <person name="Zhu W."/>
            <person name="Wang G."/>
        </authorList>
    </citation>
    <scope>NUCLEOTIDE SEQUENCE [LARGE SCALE GENOMIC DNA]</scope>
    <source>
        <strain evidence="6 7">DSM 18566</strain>
    </source>
</reference>
<evidence type="ECO:0000256" key="3">
    <source>
        <dbReference type="ARBA" id="ARBA00022833"/>
    </source>
</evidence>